<evidence type="ECO:0000313" key="8">
    <source>
        <dbReference type="Proteomes" id="UP000053766"/>
    </source>
</evidence>
<name>A0A0D8XVI5_DICVI</name>
<dbReference type="AlphaFoldDB" id="A0A0D8XVI5"/>
<organism evidence="7 8">
    <name type="scientific">Dictyocaulus viviparus</name>
    <name type="common">Bovine lungworm</name>
    <dbReference type="NCBI Taxonomy" id="29172"/>
    <lineage>
        <taxon>Eukaryota</taxon>
        <taxon>Metazoa</taxon>
        <taxon>Ecdysozoa</taxon>
        <taxon>Nematoda</taxon>
        <taxon>Chromadorea</taxon>
        <taxon>Rhabditida</taxon>
        <taxon>Rhabditina</taxon>
        <taxon>Rhabditomorpha</taxon>
        <taxon>Strongyloidea</taxon>
        <taxon>Metastrongylidae</taxon>
        <taxon>Dictyocaulus</taxon>
    </lineage>
</organism>
<evidence type="ECO:0000256" key="4">
    <source>
        <dbReference type="PROSITE-ProRule" id="PRU00449"/>
    </source>
</evidence>
<evidence type="ECO:0000256" key="1">
    <source>
        <dbReference type="ARBA" id="ARBA00022723"/>
    </source>
</evidence>
<dbReference type="GO" id="GO:0003677">
    <property type="term" value="F:DNA binding"/>
    <property type="evidence" value="ECO:0007669"/>
    <property type="project" value="InterPro"/>
</dbReference>
<dbReference type="SUPFAM" id="SSF57716">
    <property type="entry name" value="Glucocorticoid receptor-like (DNA-binding domain)"/>
    <property type="match status" value="1"/>
</dbReference>
<dbReference type="InterPro" id="IPR000058">
    <property type="entry name" value="Znf_AN1"/>
</dbReference>
<dbReference type="SMART" id="SM00154">
    <property type="entry name" value="ZnF_AN1"/>
    <property type="match status" value="1"/>
</dbReference>
<evidence type="ECO:0000259" key="6">
    <source>
        <dbReference type="PROSITE" id="PS51039"/>
    </source>
</evidence>
<proteinExistence type="predicted"/>
<keyword evidence="1" id="KW-0479">Metal-binding</keyword>
<feature type="domain" description="A20-type" evidence="5">
    <location>
        <begin position="7"/>
        <end position="41"/>
    </location>
</feature>
<dbReference type="Proteomes" id="UP000053766">
    <property type="component" value="Unassembled WGS sequence"/>
</dbReference>
<keyword evidence="3" id="KW-0862">Zinc</keyword>
<accession>A0A0D8XVI5</accession>
<evidence type="ECO:0000256" key="3">
    <source>
        <dbReference type="ARBA" id="ARBA00022833"/>
    </source>
</evidence>
<keyword evidence="2 4" id="KW-0863">Zinc-finger</keyword>
<dbReference type="PANTHER" id="PTHR10634">
    <property type="entry name" value="AN1-TYPE ZINC FINGER PROTEIN"/>
    <property type="match status" value="1"/>
</dbReference>
<dbReference type="Gene3D" id="1.20.5.4770">
    <property type="match status" value="1"/>
</dbReference>
<sequence length="263" mass="28816">MENQQQPSTTSLCRNGCGFFGSQANEGLCSKCFKDSIKRNQDTARLSSNGAGLSANVCRIDWVLTGCVVYWGAGASFSICLWDRNMGMWRIPMPMAASSSTLISDCPMTETPAQTCAQAAHAASDVTAKLESAEAIAASQPETTCVFMIDIEVPCFVVGFVNGFVASDSQIFFWHRLRFSCVIITDAGNVSVDATVPVKKANRCQMCKKRVGLTGFTCRCGGLYCGDHRYDQAHNCSFDYKTMEREEIRKNNPVVVSDKIQRI</sequence>
<evidence type="ECO:0000313" key="7">
    <source>
        <dbReference type="EMBL" id="KJH47822.1"/>
    </source>
</evidence>
<gene>
    <name evidence="7" type="ORF">DICVIV_06068</name>
</gene>
<protein>
    <submittedName>
        <fullName evidence="7">AN1-like Zinc finger</fullName>
    </submittedName>
</protein>
<dbReference type="FunFam" id="4.10.1110.10:FF:000001">
    <property type="entry name" value="Zinc finger AN1-type containing 6"/>
    <property type="match status" value="1"/>
</dbReference>
<feature type="domain" description="AN1-type" evidence="6">
    <location>
        <begin position="198"/>
        <end position="244"/>
    </location>
</feature>
<dbReference type="GO" id="GO:0008270">
    <property type="term" value="F:zinc ion binding"/>
    <property type="evidence" value="ECO:0007669"/>
    <property type="project" value="UniProtKB-KW"/>
</dbReference>
<dbReference type="InterPro" id="IPR002653">
    <property type="entry name" value="Znf_A20"/>
</dbReference>
<dbReference type="PANTHER" id="PTHR10634:SF149">
    <property type="entry name" value="AN1-TYPE DOMAIN-CONTAINING PROTEIN-RELATED"/>
    <property type="match status" value="1"/>
</dbReference>
<dbReference type="OrthoDB" id="428577at2759"/>
<reference evidence="7 8" key="1">
    <citation type="submission" date="2013-11" db="EMBL/GenBank/DDBJ databases">
        <title>Draft genome of the bovine lungworm Dictyocaulus viviparus.</title>
        <authorList>
            <person name="Mitreva M."/>
        </authorList>
    </citation>
    <scope>NUCLEOTIDE SEQUENCE [LARGE SCALE GENOMIC DNA]</scope>
    <source>
        <strain evidence="7 8">HannoverDv2000</strain>
    </source>
</reference>
<dbReference type="Gene3D" id="4.10.1110.10">
    <property type="entry name" value="AN1-like Zinc finger"/>
    <property type="match status" value="1"/>
</dbReference>
<dbReference type="EMBL" id="KN716291">
    <property type="protein sequence ID" value="KJH47822.1"/>
    <property type="molecule type" value="Genomic_DNA"/>
</dbReference>
<dbReference type="SUPFAM" id="SSF118310">
    <property type="entry name" value="AN1-like Zinc finger"/>
    <property type="match status" value="1"/>
</dbReference>
<evidence type="ECO:0000259" key="5">
    <source>
        <dbReference type="PROSITE" id="PS51036"/>
    </source>
</evidence>
<evidence type="ECO:0000256" key="2">
    <source>
        <dbReference type="ARBA" id="ARBA00022771"/>
    </source>
</evidence>
<dbReference type="PROSITE" id="PS51036">
    <property type="entry name" value="ZF_A20"/>
    <property type="match status" value="1"/>
</dbReference>
<dbReference type="STRING" id="29172.A0A0D8XVI5"/>
<dbReference type="InterPro" id="IPR035896">
    <property type="entry name" value="AN1-like_Znf"/>
</dbReference>
<keyword evidence="8" id="KW-1185">Reference proteome</keyword>
<dbReference type="Pfam" id="PF01754">
    <property type="entry name" value="zf-A20"/>
    <property type="match status" value="1"/>
</dbReference>
<dbReference type="SMART" id="SM00259">
    <property type="entry name" value="ZnF_A20"/>
    <property type="match status" value="1"/>
</dbReference>
<dbReference type="Pfam" id="PF01428">
    <property type="entry name" value="zf-AN1"/>
    <property type="match status" value="1"/>
</dbReference>
<dbReference type="InterPro" id="IPR050652">
    <property type="entry name" value="AN1_A20_ZnFinger"/>
</dbReference>
<dbReference type="PROSITE" id="PS51039">
    <property type="entry name" value="ZF_AN1"/>
    <property type="match status" value="1"/>
</dbReference>
<reference evidence="8" key="2">
    <citation type="journal article" date="2016" name="Sci. Rep.">
        <title>Dictyocaulus viviparus genome, variome and transcriptome elucidate lungworm biology and support future intervention.</title>
        <authorList>
            <person name="McNulty S.N."/>
            <person name="Strube C."/>
            <person name="Rosa B.A."/>
            <person name="Martin J.C."/>
            <person name="Tyagi R."/>
            <person name="Choi Y.J."/>
            <person name="Wang Q."/>
            <person name="Hallsworth Pepin K."/>
            <person name="Zhang X."/>
            <person name="Ozersky P."/>
            <person name="Wilson R.K."/>
            <person name="Sternberg P.W."/>
            <person name="Gasser R.B."/>
            <person name="Mitreva M."/>
        </authorList>
    </citation>
    <scope>NUCLEOTIDE SEQUENCE [LARGE SCALE GENOMIC DNA]</scope>
    <source>
        <strain evidence="8">HannoverDv2000</strain>
    </source>
</reference>